<dbReference type="RefSeq" id="WP_371635184.1">
    <property type="nucleotide sequence ID" value="NZ_CP108062.1"/>
</dbReference>
<dbReference type="EMBL" id="CP108188">
    <property type="protein sequence ID" value="WTR69101.1"/>
    <property type="molecule type" value="Genomic_DNA"/>
</dbReference>
<evidence type="ECO:0008006" key="3">
    <source>
        <dbReference type="Google" id="ProtNLM"/>
    </source>
</evidence>
<evidence type="ECO:0000313" key="2">
    <source>
        <dbReference type="Proteomes" id="UP001622594"/>
    </source>
</evidence>
<gene>
    <name evidence="1" type="ORF">OG814_07410</name>
</gene>
<reference evidence="1 2" key="1">
    <citation type="submission" date="2022-10" db="EMBL/GenBank/DDBJ databases">
        <title>The complete genomes of actinobacterial strains from the NBC collection.</title>
        <authorList>
            <person name="Joergensen T.S."/>
            <person name="Alvarez Arevalo M."/>
            <person name="Sterndorff E.B."/>
            <person name="Faurdal D."/>
            <person name="Vuksanovic O."/>
            <person name="Mourched A.-S."/>
            <person name="Charusanti P."/>
            <person name="Shaw S."/>
            <person name="Blin K."/>
            <person name="Weber T."/>
        </authorList>
    </citation>
    <scope>NUCLEOTIDE SEQUENCE [LARGE SCALE GENOMIC DNA]</scope>
    <source>
        <strain evidence="1 2">NBC_00123</strain>
    </source>
</reference>
<organism evidence="1 2">
    <name type="scientific">Streptomyces zaomyceticus</name>
    <dbReference type="NCBI Taxonomy" id="68286"/>
    <lineage>
        <taxon>Bacteria</taxon>
        <taxon>Bacillati</taxon>
        <taxon>Actinomycetota</taxon>
        <taxon>Actinomycetes</taxon>
        <taxon>Kitasatosporales</taxon>
        <taxon>Streptomycetaceae</taxon>
        <taxon>Streptomyces</taxon>
    </lineage>
</organism>
<protein>
    <recommendedName>
        <fullName evidence="3">Oxidoreductase</fullName>
    </recommendedName>
</protein>
<accession>A0ABZ1L651</accession>
<proteinExistence type="predicted"/>
<name>A0ABZ1L651_9ACTN</name>
<sequence length="165" mass="17278">MRGAYTTLELAPTTGADGVIPVSSTGLGEHPADLVVDGRPLLRLLDEVGEGHGVDTVSPLASDLPPVLRADHVERLLGRGPGSADGRRVIYSCPDCDDPGCGAVTAFVAHDGEDVVWRDFAWQTGPTADLVGEGYPGVGPYRFHGAAYRSVLLRLLESSACRSVA</sequence>
<keyword evidence="2" id="KW-1185">Reference proteome</keyword>
<dbReference type="Proteomes" id="UP001622594">
    <property type="component" value="Chromosome"/>
</dbReference>
<evidence type="ECO:0000313" key="1">
    <source>
        <dbReference type="EMBL" id="WTR69101.1"/>
    </source>
</evidence>